<feature type="region of interest" description="Disordered" evidence="1">
    <location>
        <begin position="316"/>
        <end position="352"/>
    </location>
</feature>
<sequence length="352" mass="37246">MTAKTTREAADAAEERATADEVEAVAADEEREAAPGESGDEPGARPARPAARRKRRVRVIEVIDDEDLDEVLEALDAEDEQEAAEPPARPARPARAAKPKPKAAPAKAAKTRPTRMEPLEEADDEAEDEDEAPAPRRTRTTASVSASDDTGDAPSRPMIFGLGAAQAIVVAVLVALLASLAIWQWTSASGLSSKRDERAEVSKVAAAYGDVAFNYNAANYQAQTGKAEKLMGGDLLESFRTTTLPNLISAFKTDPQVGVTSKTNQTFVGSVDGKFATAVVMVDVSFKTKDGAVSSPATLLRLALARIDGKWKVTKQYPSGVNDQNQNQQGSQLPVPGTSGSPAPTKSPKPKN</sequence>
<dbReference type="EMBL" id="SMKU01000104">
    <property type="protein sequence ID" value="TDD84205.1"/>
    <property type="molecule type" value="Genomic_DNA"/>
</dbReference>
<evidence type="ECO:0000256" key="1">
    <source>
        <dbReference type="SAM" id="MobiDB-lite"/>
    </source>
</evidence>
<dbReference type="RefSeq" id="WP_131895542.1">
    <property type="nucleotide sequence ID" value="NZ_SMKU01000104.1"/>
</dbReference>
<feature type="compositionally biased region" description="Acidic residues" evidence="1">
    <location>
        <begin position="20"/>
        <end position="31"/>
    </location>
</feature>
<keyword evidence="2" id="KW-1133">Transmembrane helix</keyword>
<evidence type="ECO:0000313" key="3">
    <source>
        <dbReference type="EMBL" id="TDD84205.1"/>
    </source>
</evidence>
<accession>A0A4R5BF02</accession>
<keyword evidence="2" id="KW-0472">Membrane</keyword>
<name>A0A4R5BF02_9ACTN</name>
<feature type="compositionally biased region" description="Acidic residues" evidence="1">
    <location>
        <begin position="119"/>
        <end position="132"/>
    </location>
</feature>
<feature type="region of interest" description="Disordered" evidence="1">
    <location>
        <begin position="1"/>
        <end position="153"/>
    </location>
</feature>
<keyword evidence="4" id="KW-1185">Reference proteome</keyword>
<dbReference type="OrthoDB" id="3479005at2"/>
<evidence type="ECO:0000313" key="4">
    <source>
        <dbReference type="Proteomes" id="UP000294513"/>
    </source>
</evidence>
<feature type="compositionally biased region" description="Acidic residues" evidence="1">
    <location>
        <begin position="62"/>
        <end position="83"/>
    </location>
</feature>
<reference evidence="3 4" key="1">
    <citation type="submission" date="2019-03" db="EMBL/GenBank/DDBJ databases">
        <title>Draft genome sequences of novel Actinobacteria.</title>
        <authorList>
            <person name="Sahin N."/>
            <person name="Ay H."/>
            <person name="Saygin H."/>
        </authorList>
    </citation>
    <scope>NUCLEOTIDE SEQUENCE [LARGE SCALE GENOMIC DNA]</scope>
    <source>
        <strain evidence="3 4">H3C3</strain>
    </source>
</reference>
<dbReference type="Proteomes" id="UP000294513">
    <property type="component" value="Unassembled WGS sequence"/>
</dbReference>
<feature type="transmembrane region" description="Helical" evidence="2">
    <location>
        <begin position="159"/>
        <end position="185"/>
    </location>
</feature>
<evidence type="ECO:0008006" key="5">
    <source>
        <dbReference type="Google" id="ProtNLM"/>
    </source>
</evidence>
<evidence type="ECO:0000256" key="2">
    <source>
        <dbReference type="SAM" id="Phobius"/>
    </source>
</evidence>
<protein>
    <recommendedName>
        <fullName evidence="5">Mce-associated membrane protein</fullName>
    </recommendedName>
</protein>
<organism evidence="3 4">
    <name type="scientific">Actinomadura rubrisoli</name>
    <dbReference type="NCBI Taxonomy" id="2530368"/>
    <lineage>
        <taxon>Bacteria</taxon>
        <taxon>Bacillati</taxon>
        <taxon>Actinomycetota</taxon>
        <taxon>Actinomycetes</taxon>
        <taxon>Streptosporangiales</taxon>
        <taxon>Thermomonosporaceae</taxon>
        <taxon>Actinomadura</taxon>
    </lineage>
</organism>
<gene>
    <name evidence="3" type="ORF">E1298_20320</name>
</gene>
<dbReference type="AlphaFoldDB" id="A0A4R5BF02"/>
<keyword evidence="2" id="KW-0812">Transmembrane</keyword>
<feature type="compositionally biased region" description="Basic and acidic residues" evidence="1">
    <location>
        <begin position="1"/>
        <end position="19"/>
    </location>
</feature>
<feature type="compositionally biased region" description="Polar residues" evidence="1">
    <location>
        <begin position="316"/>
        <end position="344"/>
    </location>
</feature>
<comment type="caution">
    <text evidence="3">The sequence shown here is derived from an EMBL/GenBank/DDBJ whole genome shotgun (WGS) entry which is preliminary data.</text>
</comment>
<proteinExistence type="predicted"/>